<dbReference type="InterPro" id="IPR009050">
    <property type="entry name" value="Globin-like_sf"/>
</dbReference>
<dbReference type="CDD" id="cd00454">
    <property type="entry name" value="TrHb1_N"/>
    <property type="match status" value="1"/>
</dbReference>
<accession>A0A375YM28</accession>
<evidence type="ECO:0000313" key="9">
    <source>
        <dbReference type="EMBL" id="SRX82195.1"/>
    </source>
</evidence>
<dbReference type="Gene3D" id="1.10.490.10">
    <property type="entry name" value="Globins"/>
    <property type="match status" value="1"/>
</dbReference>
<dbReference type="GO" id="GO:0020037">
    <property type="term" value="F:heme binding"/>
    <property type="evidence" value="ECO:0007669"/>
    <property type="project" value="InterPro"/>
</dbReference>
<feature type="binding site" description="distal binding residue" evidence="8">
    <location>
        <position position="45"/>
    </location>
    <ligand>
        <name>heme</name>
        <dbReference type="ChEBI" id="CHEBI:30413"/>
    </ligand>
    <ligandPart>
        <name>Fe</name>
        <dbReference type="ChEBI" id="CHEBI:18248"/>
    </ligandPart>
</feature>
<feature type="binding site" description="distal binding residue" evidence="8">
    <location>
        <position position="69"/>
    </location>
    <ligand>
        <name>heme</name>
        <dbReference type="ChEBI" id="CHEBI:30413"/>
    </ligand>
    <ligandPart>
        <name>Fe</name>
        <dbReference type="ChEBI" id="CHEBI:18248"/>
    </ligandPart>
</feature>
<dbReference type="InterPro" id="IPR001486">
    <property type="entry name" value="Hemoglobin_trunc"/>
</dbReference>
<evidence type="ECO:0000256" key="3">
    <source>
        <dbReference type="ARBA" id="ARBA00022617"/>
    </source>
</evidence>
<dbReference type="Proteomes" id="UP000252008">
    <property type="component" value="Unassembled WGS sequence"/>
</dbReference>
<dbReference type="STRING" id="39692.BST38_12315"/>
<keyword evidence="6" id="KW-0561">Oxygen transport</keyword>
<sequence length="125" mass="13330">MSIFDHIGGPPAVTAAVDDFYRRLVADPDLTHYFDGVAMNRLKTHQRSFIAAALGGPEPYLGRSMREAHSHLAITAEHFDRVVAHLADTLTDLGVGADIIEQIGAKLAPLKDEVVSADGAAVRAG</sequence>
<dbReference type="PIRSF" id="PIRSF002030">
    <property type="entry name" value="Globin_Protozoa/Cyanobacteria"/>
    <property type="match status" value="1"/>
</dbReference>
<keyword evidence="2 6" id="KW-0813">Transport</keyword>
<dbReference type="InterPro" id="IPR016339">
    <property type="entry name" value="Hemoglobin_trunc_I"/>
</dbReference>
<dbReference type="RefSeq" id="WP_083143596.1">
    <property type="nucleotide sequence ID" value="NZ_MVID01000009.1"/>
</dbReference>
<dbReference type="InterPro" id="IPR012292">
    <property type="entry name" value="Globin/Proto"/>
</dbReference>
<dbReference type="AlphaFoldDB" id="A0A375YM28"/>
<dbReference type="GO" id="GO:0019825">
    <property type="term" value="F:oxygen binding"/>
    <property type="evidence" value="ECO:0007669"/>
    <property type="project" value="InterPro"/>
</dbReference>
<dbReference type="GO" id="GO:0046872">
    <property type="term" value="F:metal ion binding"/>
    <property type="evidence" value="ECO:0007669"/>
    <property type="project" value="UniProtKB-UniRule"/>
</dbReference>
<evidence type="ECO:0000256" key="8">
    <source>
        <dbReference type="PIRSR" id="PIRSR601486-1"/>
    </source>
</evidence>
<keyword evidence="10" id="KW-1185">Reference proteome</keyword>
<evidence type="ECO:0000256" key="2">
    <source>
        <dbReference type="ARBA" id="ARBA00022448"/>
    </source>
</evidence>
<comment type="cofactor">
    <cofactor evidence="7">
        <name>heme</name>
        <dbReference type="ChEBI" id="CHEBI:30413"/>
    </cofactor>
    <text evidence="7">Binds 1 heme group per subunit.</text>
</comment>
<proteinExistence type="inferred from homology"/>
<protein>
    <recommendedName>
        <fullName evidence="6">Group 1 truncated hemoglobin</fullName>
    </recommendedName>
</protein>
<comment type="similarity">
    <text evidence="1 6">Belongs to the truncated hemoglobin family. Group I subfamily.</text>
</comment>
<dbReference type="GO" id="GO:0005344">
    <property type="term" value="F:oxygen carrier activity"/>
    <property type="evidence" value="ECO:0007669"/>
    <property type="project" value="UniProtKB-UniRule"/>
</dbReference>
<dbReference type="EMBL" id="UEGS01000001">
    <property type="protein sequence ID" value="SRX82195.1"/>
    <property type="molecule type" value="Genomic_DNA"/>
</dbReference>
<evidence type="ECO:0000256" key="5">
    <source>
        <dbReference type="ARBA" id="ARBA00023004"/>
    </source>
</evidence>
<evidence type="ECO:0000256" key="4">
    <source>
        <dbReference type="ARBA" id="ARBA00022723"/>
    </source>
</evidence>
<organism evidence="9 10">
    <name type="scientific">Mycolicibacterium parafortuitum</name>
    <name type="common">Mycobacterium parafortuitum</name>
    <dbReference type="NCBI Taxonomy" id="39692"/>
    <lineage>
        <taxon>Bacteria</taxon>
        <taxon>Bacillati</taxon>
        <taxon>Actinomycetota</taxon>
        <taxon>Actinomycetes</taxon>
        <taxon>Mycobacteriales</taxon>
        <taxon>Mycobacteriaceae</taxon>
        <taxon>Mycolicibacterium</taxon>
    </lineage>
</organism>
<evidence type="ECO:0000313" key="10">
    <source>
        <dbReference type="Proteomes" id="UP000252008"/>
    </source>
</evidence>
<keyword evidence="5 6" id="KW-0408">Iron</keyword>
<evidence type="ECO:0000256" key="1">
    <source>
        <dbReference type="ARBA" id="ARBA00009660"/>
    </source>
</evidence>
<dbReference type="Pfam" id="PF01152">
    <property type="entry name" value="Bac_globin"/>
    <property type="match status" value="1"/>
</dbReference>
<feature type="binding site" description="proximal binding residue" evidence="7">
    <location>
        <position position="69"/>
    </location>
    <ligand>
        <name>heme</name>
        <dbReference type="ChEBI" id="CHEBI:30413"/>
    </ligand>
    <ligandPart>
        <name>Fe</name>
        <dbReference type="ChEBI" id="CHEBI:18248"/>
    </ligandPart>
</feature>
<gene>
    <name evidence="9" type="ORF">MPP7335_03955</name>
</gene>
<evidence type="ECO:0000256" key="6">
    <source>
        <dbReference type="PIRNR" id="PIRNR002030"/>
    </source>
</evidence>
<keyword evidence="3 6" id="KW-0349">Heme</keyword>
<name>A0A375YM28_MYCPF</name>
<evidence type="ECO:0000256" key="7">
    <source>
        <dbReference type="PIRSR" id="PIRSR002030-1"/>
    </source>
</evidence>
<keyword evidence="4 6" id="KW-0479">Metal-binding</keyword>
<reference evidence="9 10" key="1">
    <citation type="submission" date="2018-05" db="EMBL/GenBank/DDBJ databases">
        <authorList>
            <consortium name="IHU Genomes"/>
        </authorList>
    </citation>
    <scope>NUCLEOTIDE SEQUENCE [LARGE SCALE GENOMIC DNA]</scope>
    <source>
        <strain evidence="9 10">P7335</strain>
    </source>
</reference>
<dbReference type="SUPFAM" id="SSF46458">
    <property type="entry name" value="Globin-like"/>
    <property type="match status" value="1"/>
</dbReference>